<dbReference type="SMART" id="SM00867">
    <property type="entry name" value="YceI"/>
    <property type="match status" value="1"/>
</dbReference>
<organism evidence="3 4">
    <name type="scientific">Methyloprofundus sedimenti</name>
    <dbReference type="NCBI Taxonomy" id="1420851"/>
    <lineage>
        <taxon>Bacteria</taxon>
        <taxon>Pseudomonadati</taxon>
        <taxon>Pseudomonadota</taxon>
        <taxon>Gammaproteobacteria</taxon>
        <taxon>Methylococcales</taxon>
        <taxon>Methylococcaceae</taxon>
        <taxon>Methyloprofundus</taxon>
    </lineage>
</organism>
<dbReference type="AlphaFoldDB" id="A0A1V8M484"/>
<evidence type="ECO:0000259" key="2">
    <source>
        <dbReference type="SMART" id="SM00867"/>
    </source>
</evidence>
<dbReference type="Pfam" id="PF04264">
    <property type="entry name" value="YceI"/>
    <property type="match status" value="1"/>
</dbReference>
<proteinExistence type="predicted"/>
<dbReference type="Proteomes" id="UP000191980">
    <property type="component" value="Unassembled WGS sequence"/>
</dbReference>
<dbReference type="PANTHER" id="PTHR34406:SF1">
    <property type="entry name" value="PROTEIN YCEI"/>
    <property type="match status" value="1"/>
</dbReference>
<dbReference type="SUPFAM" id="SSF101874">
    <property type="entry name" value="YceI-like"/>
    <property type="match status" value="1"/>
</dbReference>
<sequence length="189" mass="20774">MKKSFFIALLMLSQSVLAEWVLDNKASTLDFTTTKNVSKTEVQTFKAMQGQIQGKTATIAVDLSSVDTGIEIRDQRVQELLFNVVKFPSATATINIKEADVNAIKTGQMITMHVDAVINLHGVKQTVPVQLEVAALAQNKRLVISRHPVIINLTNFNLLDGVNALRDIAKLQSINVAVPVTFSLLFTQK</sequence>
<dbReference type="InterPro" id="IPR007372">
    <property type="entry name" value="Lipid/polyisoprenoid-bd_YceI"/>
</dbReference>
<accession>A0A1V8M484</accession>
<dbReference type="RefSeq" id="WP_080521013.1">
    <property type="nucleotide sequence ID" value="NZ_LPUF01000001.1"/>
</dbReference>
<dbReference type="InterPro" id="IPR027016">
    <property type="entry name" value="UCP029811"/>
</dbReference>
<dbReference type="PIRSF" id="PIRSF029811">
    <property type="entry name" value="UCP029811"/>
    <property type="match status" value="1"/>
</dbReference>
<dbReference type="PANTHER" id="PTHR34406">
    <property type="entry name" value="PROTEIN YCEI"/>
    <property type="match status" value="1"/>
</dbReference>
<dbReference type="EMBL" id="LPUF01000001">
    <property type="protein sequence ID" value="OQK16387.1"/>
    <property type="molecule type" value="Genomic_DNA"/>
</dbReference>
<name>A0A1V8M484_9GAMM</name>
<feature type="domain" description="Lipid/polyisoprenoid-binding YceI-like" evidence="2">
    <location>
        <begin position="19"/>
        <end position="187"/>
    </location>
</feature>
<gene>
    <name evidence="3" type="ORF">AU255_00280</name>
</gene>
<keyword evidence="4" id="KW-1185">Reference proteome</keyword>
<keyword evidence="1" id="KW-0732">Signal</keyword>
<feature type="signal peptide" evidence="1">
    <location>
        <begin position="1"/>
        <end position="18"/>
    </location>
</feature>
<dbReference type="InterPro" id="IPR036761">
    <property type="entry name" value="TTHA0802/YceI-like_sf"/>
</dbReference>
<comment type="caution">
    <text evidence="3">The sequence shown here is derived from an EMBL/GenBank/DDBJ whole genome shotgun (WGS) entry which is preliminary data.</text>
</comment>
<evidence type="ECO:0000256" key="1">
    <source>
        <dbReference type="SAM" id="SignalP"/>
    </source>
</evidence>
<evidence type="ECO:0000313" key="4">
    <source>
        <dbReference type="Proteomes" id="UP000191980"/>
    </source>
</evidence>
<reference evidence="3 4" key="1">
    <citation type="submission" date="2015-12" db="EMBL/GenBank/DDBJ databases">
        <authorList>
            <person name="Shamseldin A."/>
            <person name="Moawad H."/>
            <person name="Abd El-Rahim W.M."/>
            <person name="Sadowsky M.J."/>
        </authorList>
    </citation>
    <scope>NUCLEOTIDE SEQUENCE [LARGE SCALE GENOMIC DNA]</scope>
    <source>
        <strain evidence="3 4">WF1</strain>
    </source>
</reference>
<dbReference type="Gene3D" id="2.40.128.110">
    <property type="entry name" value="Lipid/polyisoprenoid-binding, YceI-like"/>
    <property type="match status" value="1"/>
</dbReference>
<feature type="chain" id="PRO_5012393116" description="Lipid/polyisoprenoid-binding YceI-like domain-containing protein" evidence="1">
    <location>
        <begin position="19"/>
        <end position="189"/>
    </location>
</feature>
<dbReference type="STRING" id="1420851.AU255_00280"/>
<protein>
    <recommendedName>
        <fullName evidence="2">Lipid/polyisoprenoid-binding YceI-like domain-containing protein</fullName>
    </recommendedName>
</protein>
<evidence type="ECO:0000313" key="3">
    <source>
        <dbReference type="EMBL" id="OQK16387.1"/>
    </source>
</evidence>
<dbReference type="OrthoDB" id="9793816at2"/>